<dbReference type="PANTHER" id="PTHR33446">
    <property type="entry name" value="PROTEIN TONB-RELATED"/>
    <property type="match status" value="1"/>
</dbReference>
<dbReference type="RefSeq" id="WP_148919316.1">
    <property type="nucleotide sequence ID" value="NZ_VTAV01000006.1"/>
</dbReference>
<evidence type="ECO:0008006" key="6">
    <source>
        <dbReference type="Google" id="ProtNLM"/>
    </source>
</evidence>
<reference evidence="4 5" key="1">
    <citation type="submission" date="2019-08" db="EMBL/GenBank/DDBJ databases">
        <title>Phlebobacter frassis gen. nov. sp. nov., a new member of family Sphingobacteriaceae isolated from sand fly rearing media.</title>
        <authorList>
            <person name="Kakumanu M.L."/>
            <person name="Marayati B.F."/>
            <person name="Wada-Katsumata A."/>
            <person name="Wasserberg G."/>
            <person name="Schal C."/>
            <person name="Apperson C.S."/>
            <person name="Ponnusamy L."/>
        </authorList>
    </citation>
    <scope>NUCLEOTIDE SEQUENCE [LARGE SCALE GENOMIC DNA]</scope>
    <source>
        <strain evidence="4 5">SSI9</strain>
    </source>
</reference>
<keyword evidence="5" id="KW-1185">Reference proteome</keyword>
<dbReference type="GO" id="GO:0055085">
    <property type="term" value="P:transmembrane transport"/>
    <property type="evidence" value="ECO:0007669"/>
    <property type="project" value="InterPro"/>
</dbReference>
<evidence type="ECO:0000313" key="4">
    <source>
        <dbReference type="EMBL" id="TYR36000.1"/>
    </source>
</evidence>
<dbReference type="GO" id="GO:0031992">
    <property type="term" value="F:energy transducer activity"/>
    <property type="evidence" value="ECO:0007669"/>
    <property type="project" value="TreeGrafter"/>
</dbReference>
<dbReference type="Gene3D" id="3.30.1150.10">
    <property type="match status" value="2"/>
</dbReference>
<dbReference type="AlphaFoldDB" id="A0A5D4HB04"/>
<evidence type="ECO:0000259" key="3">
    <source>
        <dbReference type="Pfam" id="PF05569"/>
    </source>
</evidence>
<accession>A0A5D4HB04</accession>
<dbReference type="PANTHER" id="PTHR33446:SF2">
    <property type="entry name" value="PROTEIN TONB"/>
    <property type="match status" value="1"/>
</dbReference>
<feature type="transmembrane region" description="Helical" evidence="1">
    <location>
        <begin position="90"/>
        <end position="108"/>
    </location>
</feature>
<dbReference type="SUPFAM" id="SSF74653">
    <property type="entry name" value="TolA/TonB C-terminal domain"/>
    <property type="match status" value="2"/>
</dbReference>
<dbReference type="InterPro" id="IPR051045">
    <property type="entry name" value="TonB-dependent_transducer"/>
</dbReference>
<feature type="domain" description="TonB C-terminal" evidence="2">
    <location>
        <begin position="425"/>
        <end position="496"/>
    </location>
</feature>
<protein>
    <recommendedName>
        <fullName evidence="6">TonB family protein</fullName>
    </recommendedName>
</protein>
<evidence type="ECO:0000313" key="5">
    <source>
        <dbReference type="Proteomes" id="UP000322362"/>
    </source>
</evidence>
<dbReference type="InterPro" id="IPR008756">
    <property type="entry name" value="Peptidase_M56"/>
</dbReference>
<feature type="transmembrane region" description="Helical" evidence="1">
    <location>
        <begin position="33"/>
        <end position="51"/>
    </location>
</feature>
<dbReference type="Pfam" id="PF03544">
    <property type="entry name" value="TonB_C"/>
    <property type="match status" value="1"/>
</dbReference>
<dbReference type="Pfam" id="PF05569">
    <property type="entry name" value="Peptidase_M56"/>
    <property type="match status" value="1"/>
</dbReference>
<dbReference type="GO" id="GO:0098797">
    <property type="term" value="C:plasma membrane protein complex"/>
    <property type="evidence" value="ECO:0007669"/>
    <property type="project" value="TreeGrafter"/>
</dbReference>
<feature type="domain" description="Peptidase M56" evidence="3">
    <location>
        <begin position="141"/>
        <end position="236"/>
    </location>
</feature>
<name>A0A5D4HB04_9SPHI</name>
<gene>
    <name evidence="4" type="ORF">FXV77_11205</name>
</gene>
<dbReference type="Proteomes" id="UP000322362">
    <property type="component" value="Unassembled WGS sequence"/>
</dbReference>
<organism evidence="4 5">
    <name type="scientific">Sphingobacterium phlebotomi</name>
    <dbReference type="NCBI Taxonomy" id="2605433"/>
    <lineage>
        <taxon>Bacteria</taxon>
        <taxon>Pseudomonadati</taxon>
        <taxon>Bacteroidota</taxon>
        <taxon>Sphingobacteriia</taxon>
        <taxon>Sphingobacteriales</taxon>
        <taxon>Sphingobacteriaceae</taxon>
        <taxon>Sphingobacterium</taxon>
    </lineage>
</organism>
<dbReference type="InterPro" id="IPR037682">
    <property type="entry name" value="TonB_C"/>
</dbReference>
<dbReference type="EMBL" id="VTAV01000006">
    <property type="protein sequence ID" value="TYR36000.1"/>
    <property type="molecule type" value="Genomic_DNA"/>
</dbReference>
<keyword evidence="1" id="KW-0472">Membrane</keyword>
<feature type="transmembrane region" description="Helical" evidence="1">
    <location>
        <begin position="247"/>
        <end position="266"/>
    </location>
</feature>
<sequence length="518" mass="59095">MTYLILANVSLILFFGIYLLVLKPLTFFQWNRIYLLSTVAISFAIPLLQFIDLSQHKEVYQPLVVIDFVELKAVPTDAVTYNYAWSAMDWVRFVYVIGAGLMLLWLGIRLHRVFTALGGNITEQKSFSFFNRLFIAEGASHRDVIASHEQIHIKQGHSYDILFLEAVRALNWFNPIFYFYVKELKFQHECIADKACSKDKVQYAELLVANAMDVSHRVLVHEFSNQSFLKQRIMMLFKNKSKKISRVKYLLIVPTVLIVSGVALAFNHSIKEPIDNQVQRFESLEISLSSTQKNRVPPEPEKGREVFMKWFIENYKIPGIIDPADKDPFLSVRFNVSQTGKLSDFQLAEGTQFGKPFFDEAVRLISKSTWKPAEEDGKAVDSKGWVGFKFDASGKIIENHTRVDVSPEPKGGLNAWRKYIGKWYHFPQEFADQKASGEVIVSFVVGKNGEIRDLKTLKEPVTGAGKRVHDVILKFGAWKPGILDGQAVEYHYELPVKLSSPDGYGVIEPGYLTSSRIM</sequence>
<proteinExistence type="predicted"/>
<comment type="caution">
    <text evidence="4">The sequence shown here is derived from an EMBL/GenBank/DDBJ whole genome shotgun (WGS) entry which is preliminary data.</text>
</comment>
<evidence type="ECO:0000256" key="1">
    <source>
        <dbReference type="SAM" id="Phobius"/>
    </source>
</evidence>
<evidence type="ECO:0000259" key="2">
    <source>
        <dbReference type="Pfam" id="PF03544"/>
    </source>
</evidence>
<feature type="transmembrane region" description="Helical" evidence="1">
    <location>
        <begin position="6"/>
        <end position="26"/>
    </location>
</feature>
<keyword evidence="1" id="KW-1133">Transmembrane helix</keyword>
<keyword evidence="1" id="KW-0812">Transmembrane</keyword>